<protein>
    <submittedName>
        <fullName evidence="9">RagB/SusD family nutrient uptake outer membrane protein</fullName>
    </submittedName>
</protein>
<keyword evidence="5" id="KW-0998">Cell outer membrane</keyword>
<dbReference type="Proteomes" id="UP000195975">
    <property type="component" value="Unassembled WGS sequence"/>
</dbReference>
<evidence type="ECO:0000256" key="6">
    <source>
        <dbReference type="SAM" id="SignalP"/>
    </source>
</evidence>
<dbReference type="InterPro" id="IPR011990">
    <property type="entry name" value="TPR-like_helical_dom_sf"/>
</dbReference>
<evidence type="ECO:0000256" key="2">
    <source>
        <dbReference type="ARBA" id="ARBA00006275"/>
    </source>
</evidence>
<dbReference type="AlphaFoldDB" id="A0A9Q5SRJ4"/>
<evidence type="ECO:0000256" key="3">
    <source>
        <dbReference type="ARBA" id="ARBA00022729"/>
    </source>
</evidence>
<dbReference type="Pfam" id="PF07980">
    <property type="entry name" value="SusD_RagB"/>
    <property type="match status" value="1"/>
</dbReference>
<dbReference type="InterPro" id="IPR033985">
    <property type="entry name" value="SusD-like_N"/>
</dbReference>
<evidence type="ECO:0000256" key="1">
    <source>
        <dbReference type="ARBA" id="ARBA00004442"/>
    </source>
</evidence>
<evidence type="ECO:0000256" key="4">
    <source>
        <dbReference type="ARBA" id="ARBA00023136"/>
    </source>
</evidence>
<dbReference type="Gene3D" id="1.25.40.390">
    <property type="match status" value="1"/>
</dbReference>
<dbReference type="PROSITE" id="PS51257">
    <property type="entry name" value="PROKAR_LIPOPROTEIN"/>
    <property type="match status" value="1"/>
</dbReference>
<feature type="signal peptide" evidence="6">
    <location>
        <begin position="1"/>
        <end position="27"/>
    </location>
</feature>
<organism evidence="9 10">
    <name type="scientific">Parabacteroides johnsonii</name>
    <dbReference type="NCBI Taxonomy" id="387661"/>
    <lineage>
        <taxon>Bacteria</taxon>
        <taxon>Pseudomonadati</taxon>
        <taxon>Bacteroidota</taxon>
        <taxon>Bacteroidia</taxon>
        <taxon>Bacteroidales</taxon>
        <taxon>Tannerellaceae</taxon>
        <taxon>Parabacteroides</taxon>
    </lineage>
</organism>
<dbReference type="Pfam" id="PF14322">
    <property type="entry name" value="SusD-like_3"/>
    <property type="match status" value="1"/>
</dbReference>
<proteinExistence type="inferred from homology"/>
<gene>
    <name evidence="9" type="ORF">B5F96_08475</name>
</gene>
<keyword evidence="4" id="KW-0472">Membrane</keyword>
<comment type="similarity">
    <text evidence="2">Belongs to the SusD family.</text>
</comment>
<feature type="domain" description="SusD-like N-terminal" evidence="8">
    <location>
        <begin position="25"/>
        <end position="218"/>
    </location>
</feature>
<dbReference type="EMBL" id="NFIJ01000007">
    <property type="protein sequence ID" value="OUO05388.1"/>
    <property type="molecule type" value="Genomic_DNA"/>
</dbReference>
<dbReference type="InterPro" id="IPR012944">
    <property type="entry name" value="SusD_RagB_dom"/>
</dbReference>
<feature type="domain" description="RagB/SusD" evidence="7">
    <location>
        <begin position="347"/>
        <end position="582"/>
    </location>
</feature>
<evidence type="ECO:0000313" key="9">
    <source>
        <dbReference type="EMBL" id="OUO05388.1"/>
    </source>
</evidence>
<comment type="caution">
    <text evidence="9">The sequence shown here is derived from an EMBL/GenBank/DDBJ whole genome shotgun (WGS) entry which is preliminary data.</text>
</comment>
<evidence type="ECO:0000259" key="7">
    <source>
        <dbReference type="Pfam" id="PF07980"/>
    </source>
</evidence>
<evidence type="ECO:0000256" key="5">
    <source>
        <dbReference type="ARBA" id="ARBA00023237"/>
    </source>
</evidence>
<keyword evidence="3 6" id="KW-0732">Signal</keyword>
<comment type="subcellular location">
    <subcellularLocation>
        <location evidence="1">Cell outer membrane</location>
    </subcellularLocation>
</comment>
<evidence type="ECO:0000259" key="8">
    <source>
        <dbReference type="Pfam" id="PF14322"/>
    </source>
</evidence>
<accession>A0A9Q5SRJ4</accession>
<dbReference type="SUPFAM" id="SSF48452">
    <property type="entry name" value="TPR-like"/>
    <property type="match status" value="1"/>
</dbReference>
<evidence type="ECO:0000313" key="10">
    <source>
        <dbReference type="Proteomes" id="UP000195975"/>
    </source>
</evidence>
<name>A0A9Q5SRJ4_9BACT</name>
<sequence length="632" mass="73778">MIVIMKKKYIILSALSMFSLFSCQDFLQEESKSQMTLDYYYTDKGLNEGVAAVYSSCREMFRGDMFEINYFSDLSEVAASQNNSYDHVGKVSAGFLNNLFCNMHQGIMIANRMERIIGDNPETRTKEIYLAELRGLRAMFYQIQAELWGKYGHYQETVYDQFEESMLYLNQKPLSFYYEQILKDIDYAIEKLPTQSEIKEFGRLSQGAAKALKARFLLAIAGYSNPEYAGQEEHNMCTQLGFASENDLYTQVRALARSVINDYSYALLPSYGDNFDESKQINKEVIWSVQWTTDKTFNTDEAGYHRFGIGRTCETLDLKEKSTNNFTATMRSLAVTRLDESGSKFTFSMPCHSMYYGREYRHIMPSFAWINMFDNKDKRKAETFETLYLRIDDDKAAPSDMTDTVAYMPFRAITLEEDEWHRKWVESGDPHAYYLDGMNEVYDMDDPNDTRHYGGPLLHRSRYYSLKKFYDRSRTEKGKQDEGTANGTVIRLAEMFLIDAECAFRLKEGEQVVYNALKPLWERAFDNLEDANVYKPKNGMDIHFIVDEYSRELGMEFNTFFILKRTRTLLERIGRLPISKEEENSGILRYADYVKEYGEYLYIKPFPESQATRFKVMSRELLPPGYDYGSLF</sequence>
<dbReference type="GO" id="GO:0009279">
    <property type="term" value="C:cell outer membrane"/>
    <property type="evidence" value="ECO:0007669"/>
    <property type="project" value="UniProtKB-SubCell"/>
</dbReference>
<reference evidence="10" key="1">
    <citation type="submission" date="2017-04" db="EMBL/GenBank/DDBJ databases">
        <title>Function of individual gut microbiota members based on whole genome sequencing of pure cultures obtained from chicken caecum.</title>
        <authorList>
            <person name="Medvecky M."/>
            <person name="Cejkova D."/>
            <person name="Polansky O."/>
            <person name="Karasova D."/>
            <person name="Kubasova T."/>
            <person name="Cizek A."/>
            <person name="Rychlik I."/>
        </authorList>
    </citation>
    <scope>NUCLEOTIDE SEQUENCE [LARGE SCALE GENOMIC DNA]</scope>
    <source>
        <strain evidence="10">An42</strain>
    </source>
</reference>
<feature type="chain" id="PRO_5040392181" evidence="6">
    <location>
        <begin position="28"/>
        <end position="632"/>
    </location>
</feature>